<gene>
    <name evidence="1" type="ORF">B1A_11735</name>
</gene>
<dbReference type="PANTHER" id="PTHR43179">
    <property type="entry name" value="RHAMNOSYLTRANSFERASE WBBL"/>
    <property type="match status" value="1"/>
</dbReference>
<dbReference type="PANTHER" id="PTHR43179:SF7">
    <property type="entry name" value="RHAMNOSYLTRANSFERASE WBBL"/>
    <property type="match status" value="1"/>
</dbReference>
<dbReference type="EMBL" id="AUZX01008429">
    <property type="protein sequence ID" value="EQD55937.1"/>
    <property type="molecule type" value="Genomic_DNA"/>
</dbReference>
<feature type="non-terminal residue" evidence="1">
    <location>
        <position position="98"/>
    </location>
</feature>
<keyword evidence="1" id="KW-0808">Transferase</keyword>
<organism evidence="1">
    <name type="scientific">mine drainage metagenome</name>
    <dbReference type="NCBI Taxonomy" id="410659"/>
    <lineage>
        <taxon>unclassified sequences</taxon>
        <taxon>metagenomes</taxon>
        <taxon>ecological metagenomes</taxon>
    </lineage>
</organism>
<dbReference type="SUPFAM" id="SSF53448">
    <property type="entry name" value="Nucleotide-diphospho-sugar transferases"/>
    <property type="match status" value="1"/>
</dbReference>
<protein>
    <submittedName>
        <fullName evidence="1">Glycosyl transferase family protein</fullName>
    </submittedName>
</protein>
<reference evidence="1" key="2">
    <citation type="journal article" date="2014" name="ISME J.">
        <title>Microbial stratification in low pH oxic and suboxic macroscopic growths along an acid mine drainage.</title>
        <authorList>
            <person name="Mendez-Garcia C."/>
            <person name="Mesa V."/>
            <person name="Sprenger R.R."/>
            <person name="Richter M."/>
            <person name="Diez M.S."/>
            <person name="Solano J."/>
            <person name="Bargiela R."/>
            <person name="Golyshina O.V."/>
            <person name="Manteca A."/>
            <person name="Ramos J.L."/>
            <person name="Gallego J.R."/>
            <person name="Llorente I."/>
            <person name="Martins Dos Santos V.A."/>
            <person name="Jensen O.N."/>
            <person name="Pelaez A.I."/>
            <person name="Sanchez J."/>
            <person name="Ferrer M."/>
        </authorList>
    </citation>
    <scope>NUCLEOTIDE SEQUENCE</scope>
</reference>
<dbReference type="GO" id="GO:0016740">
    <property type="term" value="F:transferase activity"/>
    <property type="evidence" value="ECO:0007669"/>
    <property type="project" value="UniProtKB-KW"/>
</dbReference>
<reference evidence="1" key="1">
    <citation type="submission" date="2013-08" db="EMBL/GenBank/DDBJ databases">
        <authorList>
            <person name="Mendez C."/>
            <person name="Richter M."/>
            <person name="Ferrer M."/>
            <person name="Sanchez J."/>
        </authorList>
    </citation>
    <scope>NUCLEOTIDE SEQUENCE</scope>
</reference>
<dbReference type="InterPro" id="IPR029044">
    <property type="entry name" value="Nucleotide-diphossugar_trans"/>
</dbReference>
<name>T1AFJ7_9ZZZZ</name>
<comment type="caution">
    <text evidence="1">The sequence shown here is derived from an EMBL/GenBank/DDBJ whole genome shotgun (WGS) entry which is preliminary data.</text>
</comment>
<dbReference type="AlphaFoldDB" id="T1AFJ7"/>
<accession>T1AFJ7</accession>
<proteinExistence type="predicted"/>
<evidence type="ECO:0000313" key="1">
    <source>
        <dbReference type="EMBL" id="EQD55937.1"/>
    </source>
</evidence>
<dbReference type="Gene3D" id="3.90.550.10">
    <property type="entry name" value="Spore Coat Polysaccharide Biosynthesis Protein SpsA, Chain A"/>
    <property type="match status" value="1"/>
</dbReference>
<sequence length="98" mass="10453">MVRHAVREEVGAVGAKLLYPDGTIQHGGVILRISDGDTAFHASRNVPAYSAGYFGRAALTQSFSAVTGACLLVRRTLYEAMGGLDDEHLPVIHSDVDL</sequence>